<name>B9RPT4_RICCO</name>
<sequence length="157" mass="16803">MMGLCSDVEQFEAVLQAIPDKPSAVVSAEVLSNFLFKNSISTSLPNVPGCDSGDGTSLAPSPAFHSRIQSSKYQFAASTIVVDQVANFPHESTRTCEQVSKTADSRTATAATVHKVVQLAEGLPTLGKGCHDIQIHQTHQKAQVDGRLRVSKKSRPK</sequence>
<proteinExistence type="predicted"/>
<evidence type="ECO:0000256" key="1">
    <source>
        <dbReference type="SAM" id="MobiDB-lite"/>
    </source>
</evidence>
<feature type="region of interest" description="Disordered" evidence="1">
    <location>
        <begin position="138"/>
        <end position="157"/>
    </location>
</feature>
<evidence type="ECO:0000313" key="2">
    <source>
        <dbReference type="EMBL" id="EEF46592.1"/>
    </source>
</evidence>
<dbReference type="EMBL" id="EQ973797">
    <property type="protein sequence ID" value="EEF46592.1"/>
    <property type="molecule type" value="Genomic_DNA"/>
</dbReference>
<reference evidence="3" key="1">
    <citation type="journal article" date="2010" name="Nat. Biotechnol.">
        <title>Draft genome sequence of the oilseed species Ricinus communis.</title>
        <authorList>
            <person name="Chan A.P."/>
            <person name="Crabtree J."/>
            <person name="Zhao Q."/>
            <person name="Lorenzi H."/>
            <person name="Orvis J."/>
            <person name="Puiu D."/>
            <person name="Melake-Berhan A."/>
            <person name="Jones K.M."/>
            <person name="Redman J."/>
            <person name="Chen G."/>
            <person name="Cahoon E.B."/>
            <person name="Gedil M."/>
            <person name="Stanke M."/>
            <person name="Haas B.J."/>
            <person name="Wortman J.R."/>
            <person name="Fraser-Liggett C.M."/>
            <person name="Ravel J."/>
            <person name="Rabinowicz P.D."/>
        </authorList>
    </citation>
    <scope>NUCLEOTIDE SEQUENCE [LARGE SCALE GENOMIC DNA]</scope>
    <source>
        <strain evidence="3">cv. Hale</strain>
    </source>
</reference>
<accession>B9RPT4</accession>
<protein>
    <submittedName>
        <fullName evidence="2">Uncharacterized protein</fullName>
    </submittedName>
</protein>
<dbReference type="InParanoid" id="B9RPT4"/>
<dbReference type="Proteomes" id="UP000008311">
    <property type="component" value="Unassembled WGS sequence"/>
</dbReference>
<organism evidence="2 3">
    <name type="scientific">Ricinus communis</name>
    <name type="common">Castor bean</name>
    <dbReference type="NCBI Taxonomy" id="3988"/>
    <lineage>
        <taxon>Eukaryota</taxon>
        <taxon>Viridiplantae</taxon>
        <taxon>Streptophyta</taxon>
        <taxon>Embryophyta</taxon>
        <taxon>Tracheophyta</taxon>
        <taxon>Spermatophyta</taxon>
        <taxon>Magnoliopsida</taxon>
        <taxon>eudicotyledons</taxon>
        <taxon>Gunneridae</taxon>
        <taxon>Pentapetalae</taxon>
        <taxon>rosids</taxon>
        <taxon>fabids</taxon>
        <taxon>Malpighiales</taxon>
        <taxon>Euphorbiaceae</taxon>
        <taxon>Acalyphoideae</taxon>
        <taxon>Acalypheae</taxon>
        <taxon>Ricinus</taxon>
    </lineage>
</organism>
<keyword evidence="3" id="KW-1185">Reference proteome</keyword>
<dbReference type="AlphaFoldDB" id="B9RPT4"/>
<evidence type="ECO:0000313" key="3">
    <source>
        <dbReference type="Proteomes" id="UP000008311"/>
    </source>
</evidence>
<gene>
    <name evidence="2" type="ORF">RCOM_1539550</name>
</gene>